<evidence type="ECO:0000313" key="2">
    <source>
        <dbReference type="Proteomes" id="UP000001072"/>
    </source>
</evidence>
<dbReference type="EMBL" id="GL883164">
    <property type="protein sequence ID" value="EGF99063.1"/>
    <property type="molecule type" value="Genomic_DNA"/>
</dbReference>
<dbReference type="OrthoDB" id="10372295at2759"/>
<dbReference type="GO" id="GO:0005992">
    <property type="term" value="P:trehalose biosynthetic process"/>
    <property type="evidence" value="ECO:0007669"/>
    <property type="project" value="InterPro"/>
</dbReference>
<name>F4S8B0_MELLP</name>
<dbReference type="VEuPathDB" id="FungiDB:MELLADRAFT_112979"/>
<gene>
    <name evidence="1" type="ORF">MELLADRAFT_112979</name>
</gene>
<proteinExistence type="predicted"/>
<dbReference type="InterPro" id="IPR003337">
    <property type="entry name" value="Trehalose_PPase"/>
</dbReference>
<dbReference type="Gene3D" id="3.90.1070.10">
    <property type="match status" value="1"/>
</dbReference>
<dbReference type="HOGENOM" id="CLU_804307_0_0_1"/>
<dbReference type="InterPro" id="IPR006379">
    <property type="entry name" value="HAD-SF_hydro_IIB"/>
</dbReference>
<reference evidence="2" key="1">
    <citation type="journal article" date="2011" name="Proc. Natl. Acad. Sci. U.S.A.">
        <title>Obligate biotrophy features unraveled by the genomic analysis of rust fungi.</title>
        <authorList>
            <person name="Duplessis S."/>
            <person name="Cuomo C.A."/>
            <person name="Lin Y.-C."/>
            <person name="Aerts A."/>
            <person name="Tisserant E."/>
            <person name="Veneault-Fourrey C."/>
            <person name="Joly D.L."/>
            <person name="Hacquard S."/>
            <person name="Amselem J."/>
            <person name="Cantarel B.L."/>
            <person name="Chiu R."/>
            <person name="Coutinho P.M."/>
            <person name="Feau N."/>
            <person name="Field M."/>
            <person name="Frey P."/>
            <person name="Gelhaye E."/>
            <person name="Goldberg J."/>
            <person name="Grabherr M.G."/>
            <person name="Kodira C.D."/>
            <person name="Kohler A."/>
            <person name="Kuees U."/>
            <person name="Lindquist E.A."/>
            <person name="Lucas S.M."/>
            <person name="Mago R."/>
            <person name="Mauceli E."/>
            <person name="Morin E."/>
            <person name="Murat C."/>
            <person name="Pangilinan J.L."/>
            <person name="Park R."/>
            <person name="Pearson M."/>
            <person name="Quesneville H."/>
            <person name="Rouhier N."/>
            <person name="Sakthikumar S."/>
            <person name="Salamov A.A."/>
            <person name="Schmutz J."/>
            <person name="Selles B."/>
            <person name="Shapiro H."/>
            <person name="Tanguay P."/>
            <person name="Tuskan G.A."/>
            <person name="Henrissat B."/>
            <person name="Van de Peer Y."/>
            <person name="Rouze P."/>
            <person name="Ellis J.G."/>
            <person name="Dodds P.N."/>
            <person name="Schein J.E."/>
            <person name="Zhong S."/>
            <person name="Hamelin R.C."/>
            <person name="Grigoriev I.V."/>
            <person name="Szabo L.J."/>
            <person name="Martin F."/>
        </authorList>
    </citation>
    <scope>NUCLEOTIDE SEQUENCE [LARGE SCALE GENOMIC DNA]</scope>
    <source>
        <strain evidence="2">98AG31 / pathotype 3-4-7</strain>
    </source>
</reference>
<evidence type="ECO:0008006" key="3">
    <source>
        <dbReference type="Google" id="ProtNLM"/>
    </source>
</evidence>
<protein>
    <recommendedName>
        <fullName evidence="3">Trehalose-phosphatase</fullName>
    </recommendedName>
</protein>
<dbReference type="InterPro" id="IPR023214">
    <property type="entry name" value="HAD_sf"/>
</dbReference>
<dbReference type="GeneID" id="18924841"/>
<accession>F4S8B0</accession>
<dbReference type="KEGG" id="mlr:MELLADRAFT_112979"/>
<dbReference type="InterPro" id="IPR036412">
    <property type="entry name" value="HAD-like_sf"/>
</dbReference>
<dbReference type="Pfam" id="PF02358">
    <property type="entry name" value="Trehalose_PPase"/>
    <property type="match status" value="1"/>
</dbReference>
<dbReference type="RefSeq" id="XP_007417647.1">
    <property type="nucleotide sequence ID" value="XM_007417585.1"/>
</dbReference>
<dbReference type="NCBIfam" id="TIGR01484">
    <property type="entry name" value="HAD-SF-IIB"/>
    <property type="match status" value="1"/>
</dbReference>
<keyword evidence="2" id="KW-1185">Reference proteome</keyword>
<organism evidence="2">
    <name type="scientific">Melampsora larici-populina (strain 98AG31 / pathotype 3-4-7)</name>
    <name type="common">Poplar leaf rust fungus</name>
    <dbReference type="NCBI Taxonomy" id="747676"/>
    <lineage>
        <taxon>Eukaryota</taxon>
        <taxon>Fungi</taxon>
        <taxon>Dikarya</taxon>
        <taxon>Basidiomycota</taxon>
        <taxon>Pucciniomycotina</taxon>
        <taxon>Pucciniomycetes</taxon>
        <taxon>Pucciniales</taxon>
        <taxon>Melampsoraceae</taxon>
        <taxon>Melampsora</taxon>
    </lineage>
</organism>
<dbReference type="AlphaFoldDB" id="F4S8B0"/>
<dbReference type="Proteomes" id="UP000001072">
    <property type="component" value="Unassembled WGS sequence"/>
</dbReference>
<dbReference type="SUPFAM" id="SSF56784">
    <property type="entry name" value="HAD-like"/>
    <property type="match status" value="1"/>
</dbReference>
<dbReference type="Gene3D" id="3.40.50.1000">
    <property type="entry name" value="HAD superfamily/HAD-like"/>
    <property type="match status" value="1"/>
</dbReference>
<evidence type="ECO:0000313" key="1">
    <source>
        <dbReference type="EMBL" id="EGF99063.1"/>
    </source>
</evidence>
<sequence length="345" mass="39766">MFSQYINQHQWLSKNSQRCMVHCSALLARRAGKRKAKTSCTTTQSIAKPLELEIPTLSAHRAPYEVPALRWEDKEVEKAINSKRLLLLLDYHGTLMGYENQDHPKLMKILKKISQTSDLVITSGGPAKELLERFDGIPHLTIAAEMGAAVFFEGKEIKSAPVGTREEVKRIEQICNRVIKDLDKDEYVKNDQLKPYPDREYSYRFAIGEKVDPNFISLLFETIKQELKDEGLTAWNAVLPRSKRFLNIWLANQSKIELADALLQKAINEGQEYDYVIGMGDAELDEPLLEYLNQHTFLSIMVENEFHKRVWTAAQFRLPLVEEAQDLLEHIANQRIKRIELQKSE</sequence>
<dbReference type="InParanoid" id="F4S8B0"/>